<dbReference type="AlphaFoldDB" id="B8AWL9"/>
<dbReference type="Pfam" id="PF12776">
    <property type="entry name" value="Myb_DNA-bind_3"/>
    <property type="match status" value="1"/>
</dbReference>
<dbReference type="HOGENOM" id="CLU_057022_0_0_1"/>
<accession>B8AWL9</accession>
<dbReference type="PANTHER" id="PTHR47069">
    <property type="match status" value="1"/>
</dbReference>
<evidence type="ECO:0000259" key="2">
    <source>
        <dbReference type="Pfam" id="PF12776"/>
    </source>
</evidence>
<evidence type="ECO:0000313" key="3">
    <source>
        <dbReference type="EMBL" id="EEC78980.1"/>
    </source>
</evidence>
<keyword evidence="4" id="KW-1185">Reference proteome</keyword>
<name>B8AWL9_ORYSI</name>
<evidence type="ECO:0000313" key="4">
    <source>
        <dbReference type="Proteomes" id="UP000007015"/>
    </source>
</evidence>
<dbReference type="InterPro" id="IPR024752">
    <property type="entry name" value="Myb/SANT-like_dom"/>
</dbReference>
<reference evidence="3 4" key="1">
    <citation type="journal article" date="2005" name="PLoS Biol.">
        <title>The genomes of Oryza sativa: a history of duplications.</title>
        <authorList>
            <person name="Yu J."/>
            <person name="Wang J."/>
            <person name="Lin W."/>
            <person name="Li S."/>
            <person name="Li H."/>
            <person name="Zhou J."/>
            <person name="Ni P."/>
            <person name="Dong W."/>
            <person name="Hu S."/>
            <person name="Zeng C."/>
            <person name="Zhang J."/>
            <person name="Zhang Y."/>
            <person name="Li R."/>
            <person name="Xu Z."/>
            <person name="Li S."/>
            <person name="Li X."/>
            <person name="Zheng H."/>
            <person name="Cong L."/>
            <person name="Lin L."/>
            <person name="Yin J."/>
            <person name="Geng J."/>
            <person name="Li G."/>
            <person name="Shi J."/>
            <person name="Liu J."/>
            <person name="Lv H."/>
            <person name="Li J."/>
            <person name="Wang J."/>
            <person name="Deng Y."/>
            <person name="Ran L."/>
            <person name="Shi X."/>
            <person name="Wang X."/>
            <person name="Wu Q."/>
            <person name="Li C."/>
            <person name="Ren X."/>
            <person name="Wang J."/>
            <person name="Wang X."/>
            <person name="Li D."/>
            <person name="Liu D."/>
            <person name="Zhang X."/>
            <person name="Ji Z."/>
            <person name="Zhao W."/>
            <person name="Sun Y."/>
            <person name="Zhang Z."/>
            <person name="Bao J."/>
            <person name="Han Y."/>
            <person name="Dong L."/>
            <person name="Ji J."/>
            <person name="Chen P."/>
            <person name="Wu S."/>
            <person name="Liu J."/>
            <person name="Xiao Y."/>
            <person name="Bu D."/>
            <person name="Tan J."/>
            <person name="Yang L."/>
            <person name="Ye C."/>
            <person name="Zhang J."/>
            <person name="Xu J."/>
            <person name="Zhou Y."/>
            <person name="Yu Y."/>
            <person name="Zhang B."/>
            <person name="Zhuang S."/>
            <person name="Wei H."/>
            <person name="Liu B."/>
            <person name="Lei M."/>
            <person name="Yu H."/>
            <person name="Li Y."/>
            <person name="Xu H."/>
            <person name="Wei S."/>
            <person name="He X."/>
            <person name="Fang L."/>
            <person name="Zhang Z."/>
            <person name="Zhang Y."/>
            <person name="Huang X."/>
            <person name="Su Z."/>
            <person name="Tong W."/>
            <person name="Li J."/>
            <person name="Tong Z."/>
            <person name="Li S."/>
            <person name="Ye J."/>
            <person name="Wang L."/>
            <person name="Fang L."/>
            <person name="Lei T."/>
            <person name="Chen C."/>
            <person name="Chen H."/>
            <person name="Xu Z."/>
            <person name="Li H."/>
            <person name="Huang H."/>
            <person name="Zhang F."/>
            <person name="Xu H."/>
            <person name="Li N."/>
            <person name="Zhao C."/>
            <person name="Li S."/>
            <person name="Dong L."/>
            <person name="Huang Y."/>
            <person name="Li L."/>
            <person name="Xi Y."/>
            <person name="Qi Q."/>
            <person name="Li W."/>
            <person name="Zhang B."/>
            <person name="Hu W."/>
            <person name="Zhang Y."/>
            <person name="Tian X."/>
            <person name="Jiao Y."/>
            <person name="Liang X."/>
            <person name="Jin J."/>
            <person name="Gao L."/>
            <person name="Zheng W."/>
            <person name="Hao B."/>
            <person name="Liu S."/>
            <person name="Wang W."/>
            <person name="Yuan L."/>
            <person name="Cao M."/>
            <person name="McDermott J."/>
            <person name="Samudrala R."/>
            <person name="Wang J."/>
            <person name="Wong G.K."/>
            <person name="Yang H."/>
        </authorList>
    </citation>
    <scope>NUCLEOTIDE SEQUENCE [LARGE SCALE GENOMIC DNA]</scope>
    <source>
        <strain evidence="4">cv. 93-11</strain>
    </source>
</reference>
<gene>
    <name evidence="3" type="ORF">OsI_19461</name>
</gene>
<protein>
    <recommendedName>
        <fullName evidence="2">Myb/SANT-like domain-containing protein</fullName>
    </recommendedName>
</protein>
<evidence type="ECO:0000256" key="1">
    <source>
        <dbReference type="SAM" id="MobiDB-lite"/>
    </source>
</evidence>
<dbReference type="Gramene" id="BGIOSGA018302-TA">
    <property type="protein sequence ID" value="BGIOSGA018302-PA"/>
    <property type="gene ID" value="BGIOSGA018302"/>
</dbReference>
<organism evidence="3 4">
    <name type="scientific">Oryza sativa subsp. indica</name>
    <name type="common">Rice</name>
    <dbReference type="NCBI Taxonomy" id="39946"/>
    <lineage>
        <taxon>Eukaryota</taxon>
        <taxon>Viridiplantae</taxon>
        <taxon>Streptophyta</taxon>
        <taxon>Embryophyta</taxon>
        <taxon>Tracheophyta</taxon>
        <taxon>Spermatophyta</taxon>
        <taxon>Magnoliopsida</taxon>
        <taxon>Liliopsida</taxon>
        <taxon>Poales</taxon>
        <taxon>Poaceae</taxon>
        <taxon>BOP clade</taxon>
        <taxon>Oryzoideae</taxon>
        <taxon>Oryzeae</taxon>
        <taxon>Oryzinae</taxon>
        <taxon>Oryza</taxon>
        <taxon>Oryza sativa</taxon>
    </lineage>
</organism>
<sequence length="418" mass="45746">MPGSARARLGARTVRTELKRGGSKAGGLNRKPALFEEAVVDAAMEAKGKKRKREVEVSHPALERAVVPTNSALPIHRSALESGEDSSESVTLDAGTAKPPAKDVVHVANALCTVCTKSPKAVIEFVRRVSPSTVSRSIDWDLVNEDKSSKMSESRGRWTDFELHVFLESCLEEMAAFNITSNSPKPKAWENLVKKMKNKCKKKMTKAQLEYIWGQCKKQYQLWVKKGVIAFRNDPLKHIDLHHAVFSTRTVVGNHSAVAGADQGPPQQPVEWQPIDIDELTAAYTPPPPAPPTYGQSNGSKGKRKASGETSGSSNKRTRSSDWGDALDRLSVLCMASMESHAKQMDAWKASSPDGCMELEEKDGHRPGSEVWFMAARLLRDASNGHCFMFARLTDPDDRLRYILTSGNGFSGASGGSN</sequence>
<feature type="region of interest" description="Disordered" evidence="1">
    <location>
        <begin position="281"/>
        <end position="322"/>
    </location>
</feature>
<feature type="domain" description="Myb/SANT-like" evidence="2">
    <location>
        <begin position="157"/>
        <end position="224"/>
    </location>
</feature>
<dbReference type="PANTHER" id="PTHR47069:SF1">
    <property type="entry name" value="OS03G0580500 PROTEIN"/>
    <property type="match status" value="1"/>
</dbReference>
<dbReference type="EMBL" id="CM000130">
    <property type="protein sequence ID" value="EEC78980.1"/>
    <property type="molecule type" value="Genomic_DNA"/>
</dbReference>
<proteinExistence type="predicted"/>
<dbReference type="Proteomes" id="UP000007015">
    <property type="component" value="Chromosome 5"/>
</dbReference>